<organism evidence="13 14">
    <name type="scientific">Strigamia maritima</name>
    <name type="common">European centipede</name>
    <name type="synonym">Geophilus maritimus</name>
    <dbReference type="NCBI Taxonomy" id="126957"/>
    <lineage>
        <taxon>Eukaryota</taxon>
        <taxon>Metazoa</taxon>
        <taxon>Ecdysozoa</taxon>
        <taxon>Arthropoda</taxon>
        <taxon>Myriapoda</taxon>
        <taxon>Chilopoda</taxon>
        <taxon>Pleurostigmophora</taxon>
        <taxon>Geophilomorpha</taxon>
        <taxon>Linotaeniidae</taxon>
        <taxon>Strigamia</taxon>
    </lineage>
</organism>
<dbReference type="PhylomeDB" id="T1J2N6"/>
<dbReference type="Gene3D" id="1.20.1070.10">
    <property type="entry name" value="Rhodopsin 7-helix transmembrane proteins"/>
    <property type="match status" value="1"/>
</dbReference>
<dbReference type="OMA" id="YKMKSFR"/>
<keyword evidence="8" id="KW-1015">Disulfide bond</keyword>
<evidence type="ECO:0000313" key="13">
    <source>
        <dbReference type="EnsemblMetazoa" id="SMAR007834-PB"/>
    </source>
</evidence>
<dbReference type="GO" id="GO:0001609">
    <property type="term" value="F:G protein-coupled adenosine receptor activity"/>
    <property type="evidence" value="ECO:0007669"/>
    <property type="project" value="InterPro"/>
</dbReference>
<dbReference type="PROSITE" id="PS00237">
    <property type="entry name" value="G_PROTEIN_RECEP_F1_1"/>
    <property type="match status" value="1"/>
</dbReference>
<dbReference type="EnsemblMetazoa" id="SMAR007834-RB">
    <property type="protein sequence ID" value="SMAR007834-PB"/>
    <property type="gene ID" value="SMAR007834"/>
</dbReference>
<dbReference type="InterPro" id="IPR001634">
    <property type="entry name" value="Adenosn_rcpt"/>
</dbReference>
<feature type="transmembrane region" description="Helical" evidence="11">
    <location>
        <begin position="181"/>
        <end position="206"/>
    </location>
</feature>
<reference evidence="14" key="1">
    <citation type="submission" date="2011-05" db="EMBL/GenBank/DDBJ databases">
        <authorList>
            <person name="Richards S.R."/>
            <person name="Qu J."/>
            <person name="Jiang H."/>
            <person name="Jhangiani S.N."/>
            <person name="Agravi P."/>
            <person name="Goodspeed R."/>
            <person name="Gross S."/>
            <person name="Mandapat C."/>
            <person name="Jackson L."/>
            <person name="Mathew T."/>
            <person name="Pu L."/>
            <person name="Thornton R."/>
            <person name="Saada N."/>
            <person name="Wilczek-Boney K.B."/>
            <person name="Lee S."/>
            <person name="Kovar C."/>
            <person name="Wu Y."/>
            <person name="Scherer S.E."/>
            <person name="Worley K.C."/>
            <person name="Muzny D.M."/>
            <person name="Gibbs R."/>
        </authorList>
    </citation>
    <scope>NUCLEOTIDE SEQUENCE</scope>
    <source>
        <strain evidence="14">Brora</strain>
    </source>
</reference>
<protein>
    <recommendedName>
        <fullName evidence="12">G-protein coupled receptors family 1 profile domain-containing protein</fullName>
    </recommendedName>
</protein>
<dbReference type="EMBL" id="JH431806">
    <property type="status" value="NOT_ANNOTATED_CDS"/>
    <property type="molecule type" value="Genomic_DNA"/>
</dbReference>
<reference evidence="13" key="2">
    <citation type="submission" date="2015-02" db="UniProtKB">
        <authorList>
            <consortium name="EnsemblMetazoa"/>
        </authorList>
    </citation>
    <scope>IDENTIFICATION</scope>
</reference>
<dbReference type="AlphaFoldDB" id="T1J2N6"/>
<comment type="similarity">
    <text evidence="2">Belongs to the G-protein coupled receptor 1 family.</text>
</comment>
<dbReference type="SUPFAM" id="SSF81321">
    <property type="entry name" value="Family A G protein-coupled receptor-like"/>
    <property type="match status" value="1"/>
</dbReference>
<keyword evidence="14" id="KW-1185">Reference proteome</keyword>
<evidence type="ECO:0000256" key="9">
    <source>
        <dbReference type="ARBA" id="ARBA00023170"/>
    </source>
</evidence>
<evidence type="ECO:0000256" key="11">
    <source>
        <dbReference type="SAM" id="Phobius"/>
    </source>
</evidence>
<keyword evidence="7 11" id="KW-0472">Membrane</keyword>
<dbReference type="PANTHER" id="PTHR24248:SF199">
    <property type="entry name" value="IP13425P-RELATED"/>
    <property type="match status" value="1"/>
</dbReference>
<comment type="subcellular location">
    <subcellularLocation>
        <location evidence="1">Cell membrane</location>
        <topology evidence="1">Multi-pass membrane protein</topology>
    </subcellularLocation>
</comment>
<evidence type="ECO:0000256" key="2">
    <source>
        <dbReference type="ARBA" id="ARBA00010663"/>
    </source>
</evidence>
<feature type="domain" description="G-protein coupled receptors family 1 profile" evidence="12">
    <location>
        <begin position="40"/>
        <end position="315"/>
    </location>
</feature>
<dbReference type="GO" id="GO:0005886">
    <property type="term" value="C:plasma membrane"/>
    <property type="evidence" value="ECO:0007669"/>
    <property type="project" value="UniProtKB-SubCell"/>
</dbReference>
<evidence type="ECO:0000256" key="3">
    <source>
        <dbReference type="ARBA" id="ARBA00022475"/>
    </source>
</evidence>
<feature type="transmembrane region" description="Helical" evidence="11">
    <location>
        <begin position="24"/>
        <end position="48"/>
    </location>
</feature>
<dbReference type="GO" id="GO:0071880">
    <property type="term" value="P:adenylate cyclase-activating adrenergic receptor signaling pathway"/>
    <property type="evidence" value="ECO:0007669"/>
    <property type="project" value="TreeGrafter"/>
</dbReference>
<accession>T1J2N6</accession>
<dbReference type="Pfam" id="PF00001">
    <property type="entry name" value="7tm_1"/>
    <property type="match status" value="1"/>
</dbReference>
<evidence type="ECO:0000256" key="6">
    <source>
        <dbReference type="ARBA" id="ARBA00023040"/>
    </source>
</evidence>
<name>T1J2N6_STRMM</name>
<evidence type="ECO:0000256" key="1">
    <source>
        <dbReference type="ARBA" id="ARBA00004651"/>
    </source>
</evidence>
<evidence type="ECO:0000259" key="12">
    <source>
        <dbReference type="PROSITE" id="PS50262"/>
    </source>
</evidence>
<feature type="transmembrane region" description="Helical" evidence="11">
    <location>
        <begin position="263"/>
        <end position="280"/>
    </location>
</feature>
<dbReference type="InterPro" id="IPR017452">
    <property type="entry name" value="GPCR_Rhodpsn_7TM"/>
</dbReference>
<feature type="transmembrane region" description="Helical" evidence="11">
    <location>
        <begin position="139"/>
        <end position="161"/>
    </location>
</feature>
<proteinExistence type="inferred from homology"/>
<dbReference type="GO" id="GO:0004993">
    <property type="term" value="F:G protein-coupled serotonin receptor activity"/>
    <property type="evidence" value="ECO:0007669"/>
    <property type="project" value="UniProtKB-ARBA"/>
</dbReference>
<keyword evidence="9" id="KW-0675">Receptor</keyword>
<keyword evidence="3" id="KW-1003">Cell membrane</keyword>
<dbReference type="Proteomes" id="UP000014500">
    <property type="component" value="Unassembled WGS sequence"/>
</dbReference>
<keyword evidence="6" id="KW-0297">G-protein coupled receptor</keyword>
<evidence type="ECO:0000256" key="8">
    <source>
        <dbReference type="ARBA" id="ARBA00023157"/>
    </source>
</evidence>
<keyword evidence="10" id="KW-0807">Transducer</keyword>
<dbReference type="SMART" id="SM01381">
    <property type="entry name" value="7TM_GPCR_Srsx"/>
    <property type="match status" value="1"/>
</dbReference>
<evidence type="ECO:0000256" key="4">
    <source>
        <dbReference type="ARBA" id="ARBA00022692"/>
    </source>
</evidence>
<evidence type="ECO:0000256" key="5">
    <source>
        <dbReference type="ARBA" id="ARBA00022989"/>
    </source>
</evidence>
<keyword evidence="5 11" id="KW-1133">Transmembrane helix</keyword>
<dbReference type="InterPro" id="IPR000276">
    <property type="entry name" value="GPCR_Rhodpsn"/>
</dbReference>
<dbReference type="PROSITE" id="PS50262">
    <property type="entry name" value="G_PROTEIN_RECEP_F1_2"/>
    <property type="match status" value="1"/>
</dbReference>
<dbReference type="STRING" id="126957.T1J2N6"/>
<dbReference type="eggNOG" id="KOG3656">
    <property type="taxonomic scope" value="Eukaryota"/>
</dbReference>
<feature type="transmembrane region" description="Helical" evidence="11">
    <location>
        <begin position="91"/>
        <end position="118"/>
    </location>
</feature>
<dbReference type="PANTHER" id="PTHR24248">
    <property type="entry name" value="ADRENERGIC RECEPTOR-RELATED G-PROTEIN COUPLED RECEPTOR"/>
    <property type="match status" value="1"/>
</dbReference>
<dbReference type="GO" id="GO:0043410">
    <property type="term" value="P:positive regulation of MAPK cascade"/>
    <property type="evidence" value="ECO:0007669"/>
    <property type="project" value="TreeGrafter"/>
</dbReference>
<evidence type="ECO:0000313" key="14">
    <source>
        <dbReference type="Proteomes" id="UP000014500"/>
    </source>
</evidence>
<evidence type="ECO:0000256" key="10">
    <source>
        <dbReference type="ARBA" id="ARBA00023224"/>
    </source>
</evidence>
<evidence type="ECO:0000256" key="7">
    <source>
        <dbReference type="ARBA" id="ARBA00023136"/>
    </source>
</evidence>
<sequence>MTDPTLVFQDLNETQLAVGVKLDIPYVVAEVLVAVMAVAGNLLVIVAFAVDRRLQRLTNYYIVSLAIADFLVGLMGIPFAVLTSVGLPHNSFIACLFMLSVLVVLCTISIFNLVAVSVDRFWAILFPLNYASHMSKRAAQGIIIVCWILGALIGFLPVIGWHQHPTSTDSCLFVFVMDYNFLVFLYFATIVGPSLLMGIFYGRIYCVVVQQVRLRSGSTTSGVRQISALQRGPSSITMSALQNGGRTNPKVASRRDVKAAKNLFIIVTFFVFCWIPLYTINCVQAFCRSCWVPMELMSFTIVLSHANSACNPLVYAWHLKDFREAMRRCLCGKRPLASAALAGATGSLPTLACSYPTARTMSLPATPVQMITTKS</sequence>
<dbReference type="PRINTS" id="PR00424">
    <property type="entry name" value="ADENOSINER"/>
</dbReference>
<feature type="transmembrane region" description="Helical" evidence="11">
    <location>
        <begin position="60"/>
        <end position="85"/>
    </location>
</feature>
<keyword evidence="4 11" id="KW-0812">Transmembrane</keyword>
<dbReference type="PRINTS" id="PR00237">
    <property type="entry name" value="GPCRRHODOPSN"/>
</dbReference>